<organism evidence="1 2">
    <name type="scientific">Enterovibrio qingdaonensis</name>
    <dbReference type="NCBI Taxonomy" id="2899818"/>
    <lineage>
        <taxon>Bacteria</taxon>
        <taxon>Pseudomonadati</taxon>
        <taxon>Pseudomonadota</taxon>
        <taxon>Gammaproteobacteria</taxon>
        <taxon>Vibrionales</taxon>
        <taxon>Vibrionaceae</taxon>
        <taxon>Enterovibrio</taxon>
    </lineage>
</organism>
<comment type="caution">
    <text evidence="1">The sequence shown here is derived from an EMBL/GenBank/DDBJ whole genome shotgun (WGS) entry which is preliminary data.</text>
</comment>
<evidence type="ECO:0000313" key="1">
    <source>
        <dbReference type="EMBL" id="MDD1780308.1"/>
    </source>
</evidence>
<gene>
    <name evidence="1" type="ORF">LRP49_03750</name>
</gene>
<accession>A0ABT5QH63</accession>
<evidence type="ECO:0000313" key="2">
    <source>
        <dbReference type="Proteomes" id="UP001149821"/>
    </source>
</evidence>
<protein>
    <submittedName>
        <fullName evidence="1">Uncharacterized protein</fullName>
    </submittedName>
</protein>
<proteinExistence type="predicted"/>
<sequence length="95" mass="11185">MKTVIVIKNPSKRIAWITRNQNWDGSDKEIMDWILELSIQRQKESDKSRVADDMSSLYYDSGTQINRYKMNVEHLTPIKGLLQKVLNNEGYRVIK</sequence>
<reference evidence="1" key="1">
    <citation type="submission" date="2021-12" db="EMBL/GenBank/DDBJ databases">
        <title>Enterovibrio ZSDZ35 sp. nov. and Enterovibrio ZSDZ42 sp. nov., isolated from coastal seawater in Qingdao.</title>
        <authorList>
            <person name="Zhang P."/>
        </authorList>
    </citation>
    <scope>NUCLEOTIDE SEQUENCE</scope>
    <source>
        <strain evidence="1">ZSDZ35</strain>
    </source>
</reference>
<keyword evidence="2" id="KW-1185">Reference proteome</keyword>
<name>A0ABT5QH63_9GAMM</name>
<dbReference type="RefSeq" id="WP_274140341.1">
    <property type="nucleotide sequence ID" value="NZ_JAJUBB010000002.1"/>
</dbReference>
<dbReference type="EMBL" id="JAJUBB010000002">
    <property type="protein sequence ID" value="MDD1780308.1"/>
    <property type="molecule type" value="Genomic_DNA"/>
</dbReference>
<dbReference type="Proteomes" id="UP001149821">
    <property type="component" value="Unassembled WGS sequence"/>
</dbReference>